<dbReference type="Pfam" id="PF01850">
    <property type="entry name" value="PIN"/>
    <property type="match status" value="1"/>
</dbReference>
<dbReference type="EMBL" id="JAGSPB010000002">
    <property type="protein sequence ID" value="MBV7266444.1"/>
    <property type="molecule type" value="Genomic_DNA"/>
</dbReference>
<dbReference type="CDD" id="cd09874">
    <property type="entry name" value="PIN_MT3492-like"/>
    <property type="match status" value="1"/>
</dbReference>
<dbReference type="RefSeq" id="WP_218317038.1">
    <property type="nucleotide sequence ID" value="NZ_JAGSPB010000002.1"/>
</dbReference>
<evidence type="ECO:0000313" key="3">
    <source>
        <dbReference type="Proteomes" id="UP000699975"/>
    </source>
</evidence>
<sequence>MSVERIYWDSDCFVAWFNDETEKAECCDGVIQRAERGEVLIVTSTLTLAEVLWMRGQKKLSPDKAEKVQKFFRRSYIRLYNVTRKVAESAQTLVWENSIKPKDAIHVATALNLIVSALETFDEGLLKKSGKVGEPLLKIRKPEAARQRRFDLGKKDKDSS</sequence>
<dbReference type="InterPro" id="IPR002716">
    <property type="entry name" value="PIN_dom"/>
</dbReference>
<name>A0ABS6SNA0_9SPHN</name>
<accession>A0ABS6SNA0</accession>
<gene>
    <name evidence="2" type="ORF">KCG45_09660</name>
</gene>
<keyword evidence="3" id="KW-1185">Reference proteome</keyword>
<comment type="caution">
    <text evidence="2">The sequence shown here is derived from an EMBL/GenBank/DDBJ whole genome shotgun (WGS) entry which is preliminary data.</text>
</comment>
<evidence type="ECO:0000259" key="1">
    <source>
        <dbReference type="Pfam" id="PF01850"/>
    </source>
</evidence>
<organism evidence="2 3">
    <name type="scientific">Erythrobacter ani</name>
    <dbReference type="NCBI Taxonomy" id="2827235"/>
    <lineage>
        <taxon>Bacteria</taxon>
        <taxon>Pseudomonadati</taxon>
        <taxon>Pseudomonadota</taxon>
        <taxon>Alphaproteobacteria</taxon>
        <taxon>Sphingomonadales</taxon>
        <taxon>Erythrobacteraceae</taxon>
        <taxon>Erythrobacter/Porphyrobacter group</taxon>
        <taxon>Erythrobacter</taxon>
    </lineage>
</organism>
<dbReference type="Proteomes" id="UP000699975">
    <property type="component" value="Unassembled WGS sequence"/>
</dbReference>
<feature type="domain" description="PIN" evidence="1">
    <location>
        <begin position="6"/>
        <end position="128"/>
    </location>
</feature>
<evidence type="ECO:0000313" key="2">
    <source>
        <dbReference type="EMBL" id="MBV7266444.1"/>
    </source>
</evidence>
<protein>
    <submittedName>
        <fullName evidence="2">Type II toxin-antitoxin system VapC family toxin</fullName>
    </submittedName>
</protein>
<reference evidence="2 3" key="1">
    <citation type="submission" date="2021-04" db="EMBL/GenBank/DDBJ databases">
        <authorList>
            <person name="Pira H."/>
            <person name="Risdian C."/>
            <person name="Wink J."/>
        </authorList>
    </citation>
    <scope>NUCLEOTIDE SEQUENCE [LARGE SCALE GENOMIC DNA]</scope>
    <source>
        <strain evidence="2 3">WH131</strain>
    </source>
</reference>
<proteinExistence type="predicted"/>